<dbReference type="InterPro" id="IPR002539">
    <property type="entry name" value="MaoC-like_dom"/>
</dbReference>
<accession>A0ABN6CRZ3</accession>
<dbReference type="Pfam" id="PF01575">
    <property type="entry name" value="MaoC_dehydratas"/>
    <property type="match status" value="1"/>
</dbReference>
<comment type="similarity">
    <text evidence="1">Belongs to the enoyl-CoA hydratase/isomerase family.</text>
</comment>
<keyword evidence="4" id="KW-1185">Reference proteome</keyword>
<organism evidence="3 4">
    <name type="scientific">Actinoplanes ianthinogenes</name>
    <dbReference type="NCBI Taxonomy" id="122358"/>
    <lineage>
        <taxon>Bacteria</taxon>
        <taxon>Bacillati</taxon>
        <taxon>Actinomycetota</taxon>
        <taxon>Actinomycetes</taxon>
        <taxon>Micromonosporales</taxon>
        <taxon>Micromonosporaceae</taxon>
        <taxon>Actinoplanes</taxon>
    </lineage>
</organism>
<evidence type="ECO:0000259" key="2">
    <source>
        <dbReference type="Pfam" id="PF01575"/>
    </source>
</evidence>
<evidence type="ECO:0000313" key="3">
    <source>
        <dbReference type="EMBL" id="BCJ48013.1"/>
    </source>
</evidence>
<dbReference type="Gene3D" id="3.10.129.10">
    <property type="entry name" value="Hotdog Thioesterase"/>
    <property type="match status" value="1"/>
</dbReference>
<reference evidence="3 4" key="1">
    <citation type="submission" date="2020-08" db="EMBL/GenBank/DDBJ databases">
        <title>Whole genome shotgun sequence of Actinoplanes ianthinogenes NBRC 13996.</title>
        <authorList>
            <person name="Komaki H."/>
            <person name="Tamura T."/>
        </authorList>
    </citation>
    <scope>NUCLEOTIDE SEQUENCE [LARGE SCALE GENOMIC DNA]</scope>
    <source>
        <strain evidence="3 4">NBRC 13996</strain>
    </source>
</reference>
<protein>
    <submittedName>
        <fullName evidence="3">Dehydratase</fullName>
    </submittedName>
</protein>
<dbReference type="PANTHER" id="PTHR42993">
    <property type="entry name" value="MAOC-LIKE DEHYDRATASE DOMAIN-CONTAINING PROTEIN"/>
    <property type="match status" value="1"/>
</dbReference>
<name>A0ABN6CRZ3_9ACTN</name>
<dbReference type="InterPro" id="IPR039375">
    <property type="entry name" value="NodN-like"/>
</dbReference>
<evidence type="ECO:0000313" key="4">
    <source>
        <dbReference type="Proteomes" id="UP000676967"/>
    </source>
</evidence>
<dbReference type="InterPro" id="IPR029069">
    <property type="entry name" value="HotDog_dom_sf"/>
</dbReference>
<evidence type="ECO:0000256" key="1">
    <source>
        <dbReference type="ARBA" id="ARBA00005254"/>
    </source>
</evidence>
<dbReference type="EMBL" id="AP023356">
    <property type="protein sequence ID" value="BCJ48013.1"/>
    <property type="molecule type" value="Genomic_DNA"/>
</dbReference>
<dbReference type="CDD" id="cd03450">
    <property type="entry name" value="NodN"/>
    <property type="match status" value="1"/>
</dbReference>
<dbReference type="RefSeq" id="WP_189330349.1">
    <property type="nucleotide sequence ID" value="NZ_AP023356.1"/>
</dbReference>
<feature type="domain" description="MaoC-like" evidence="2">
    <location>
        <begin position="15"/>
        <end position="116"/>
    </location>
</feature>
<gene>
    <name evidence="3" type="ORF">Aiant_86700</name>
</gene>
<dbReference type="Proteomes" id="UP000676967">
    <property type="component" value="Chromosome"/>
</dbReference>
<dbReference type="SUPFAM" id="SSF54637">
    <property type="entry name" value="Thioesterase/thiol ester dehydrase-isomerase"/>
    <property type="match status" value="1"/>
</dbReference>
<proteinExistence type="inferred from homology"/>
<dbReference type="PANTHER" id="PTHR42993:SF1">
    <property type="entry name" value="MAOC-LIKE DEHYDRATASE DOMAIN-CONTAINING PROTEIN"/>
    <property type="match status" value="1"/>
</dbReference>
<sequence length="158" mass="17493">MPRFTSLDDLLGHDELGTSDWLLIDQDRIDAFATVTGDHQWIHTDPERARKDGPFGTTIAHGALTLSLCMTFLTEVVDVDNVTFVVNGGFDRVRFHTPVRCGARLRGKVRLLEARRLTAGARLILRTTAEIDGERRPACVADQILALYETPIPPTSAP</sequence>